<dbReference type="PANTHER" id="PTHR30086">
    <property type="entry name" value="ARGININE EXPORTER PROTEIN ARGO"/>
    <property type="match status" value="1"/>
</dbReference>
<comment type="subcellular location">
    <subcellularLocation>
        <location evidence="1">Cell membrane</location>
        <topology evidence="1">Multi-pass membrane protein</topology>
    </subcellularLocation>
</comment>
<keyword evidence="2" id="KW-1003">Cell membrane</keyword>
<dbReference type="EMBL" id="UINC01023662">
    <property type="protein sequence ID" value="SVA95768.1"/>
    <property type="molecule type" value="Genomic_DNA"/>
</dbReference>
<protein>
    <recommendedName>
        <fullName evidence="8">Lysine transporter LysE</fullName>
    </recommendedName>
</protein>
<reference evidence="7" key="1">
    <citation type="submission" date="2018-05" db="EMBL/GenBank/DDBJ databases">
        <authorList>
            <person name="Lanie J.A."/>
            <person name="Ng W.-L."/>
            <person name="Kazmierczak K.M."/>
            <person name="Andrzejewski T.M."/>
            <person name="Davidsen T.M."/>
            <person name="Wayne K.J."/>
            <person name="Tettelin H."/>
            <person name="Glass J.I."/>
            <person name="Rusch D."/>
            <person name="Podicherti R."/>
            <person name="Tsui H.-C.T."/>
            <person name="Winkler M.E."/>
        </authorList>
    </citation>
    <scope>NUCLEOTIDE SEQUENCE</scope>
</reference>
<feature type="transmembrane region" description="Helical" evidence="6">
    <location>
        <begin position="115"/>
        <end position="137"/>
    </location>
</feature>
<feature type="non-terminal residue" evidence="7">
    <location>
        <position position="176"/>
    </location>
</feature>
<evidence type="ECO:0000313" key="7">
    <source>
        <dbReference type="EMBL" id="SVA95768.1"/>
    </source>
</evidence>
<proteinExistence type="predicted"/>
<keyword evidence="5 6" id="KW-0472">Membrane</keyword>
<keyword evidence="3 6" id="KW-0812">Transmembrane</keyword>
<dbReference type="Pfam" id="PF01810">
    <property type="entry name" value="LysE"/>
    <property type="match status" value="1"/>
</dbReference>
<name>A0A382A2J9_9ZZZZ</name>
<evidence type="ECO:0008006" key="8">
    <source>
        <dbReference type="Google" id="ProtNLM"/>
    </source>
</evidence>
<evidence type="ECO:0000256" key="1">
    <source>
        <dbReference type="ARBA" id="ARBA00004651"/>
    </source>
</evidence>
<dbReference type="InterPro" id="IPR001123">
    <property type="entry name" value="LeuE-type"/>
</dbReference>
<dbReference type="PANTHER" id="PTHR30086:SF16">
    <property type="entry name" value="AMINO ACID EFFLUX PERMEASE RHTB FAMILY"/>
    <property type="match status" value="1"/>
</dbReference>
<evidence type="ECO:0000256" key="6">
    <source>
        <dbReference type="SAM" id="Phobius"/>
    </source>
</evidence>
<sequence>MTPEAWVALATVFILGAMSPGPSLAVVLRNTMVGGRRQGVMTGIGHGIGFGIYAFLAAVGIATALTLHESTETVLKWGGIALLLWLGVKFLKASVGDSYESSEEDDHGPSGRAGFAQGFAIALLNPKILAWMLALYAPFIEADIGTETLLGMGLLGMAIDGSWYVTVATVLTQGDG</sequence>
<dbReference type="GO" id="GO:0015171">
    <property type="term" value="F:amino acid transmembrane transporter activity"/>
    <property type="evidence" value="ECO:0007669"/>
    <property type="project" value="TreeGrafter"/>
</dbReference>
<gene>
    <name evidence="7" type="ORF">METZ01_LOCUS148622</name>
</gene>
<feature type="transmembrane region" description="Helical" evidence="6">
    <location>
        <begin position="44"/>
        <end position="67"/>
    </location>
</feature>
<feature type="transmembrane region" description="Helical" evidence="6">
    <location>
        <begin position="149"/>
        <end position="171"/>
    </location>
</feature>
<keyword evidence="4 6" id="KW-1133">Transmembrane helix</keyword>
<accession>A0A382A2J9</accession>
<organism evidence="7">
    <name type="scientific">marine metagenome</name>
    <dbReference type="NCBI Taxonomy" id="408172"/>
    <lineage>
        <taxon>unclassified sequences</taxon>
        <taxon>metagenomes</taxon>
        <taxon>ecological metagenomes</taxon>
    </lineage>
</organism>
<evidence type="ECO:0000256" key="4">
    <source>
        <dbReference type="ARBA" id="ARBA00022989"/>
    </source>
</evidence>
<evidence type="ECO:0000256" key="5">
    <source>
        <dbReference type="ARBA" id="ARBA00023136"/>
    </source>
</evidence>
<dbReference type="AlphaFoldDB" id="A0A382A2J9"/>
<dbReference type="GO" id="GO:0005886">
    <property type="term" value="C:plasma membrane"/>
    <property type="evidence" value="ECO:0007669"/>
    <property type="project" value="UniProtKB-SubCell"/>
</dbReference>
<evidence type="ECO:0000256" key="2">
    <source>
        <dbReference type="ARBA" id="ARBA00022475"/>
    </source>
</evidence>
<evidence type="ECO:0000256" key="3">
    <source>
        <dbReference type="ARBA" id="ARBA00022692"/>
    </source>
</evidence>